<accession>A0AAD9L1U7</accession>
<evidence type="ECO:0000313" key="3">
    <source>
        <dbReference type="Proteomes" id="UP001209878"/>
    </source>
</evidence>
<dbReference type="PROSITE" id="PS51450">
    <property type="entry name" value="LRR"/>
    <property type="match status" value="1"/>
</dbReference>
<reference evidence="2" key="1">
    <citation type="journal article" date="2023" name="Mol. Biol. Evol.">
        <title>Third-Generation Sequencing Reveals the Adaptive Role of the Epigenome in Three Deep-Sea Polychaetes.</title>
        <authorList>
            <person name="Perez M."/>
            <person name="Aroh O."/>
            <person name="Sun Y."/>
            <person name="Lan Y."/>
            <person name="Juniper S.K."/>
            <person name="Young C.R."/>
            <person name="Angers B."/>
            <person name="Qian P.Y."/>
        </authorList>
    </citation>
    <scope>NUCLEOTIDE SEQUENCE</scope>
    <source>
        <strain evidence="2">R07B-5</strain>
    </source>
</reference>
<evidence type="ECO:0000313" key="2">
    <source>
        <dbReference type="EMBL" id="KAK2181430.1"/>
    </source>
</evidence>
<sequence length="196" mass="20889">MTFCDLRVDSGAILGKLIVNSAIRDVYLDGNSLESEGAMDLVQALAERAELEHFEREELTKRSLDGEAVTAMSSLKAKERGYSAASRTESPGAFDSDTGSKKSTAKKKKGKKKKKKSKDPPGPPVVGPWARRLHLADNGIDAMGPTGLIGPITCTQLLGTLLQHSTCLEELDLDDNLIGDLAGRQILAALEARAAG</sequence>
<comment type="caution">
    <text evidence="2">The sequence shown here is derived from an EMBL/GenBank/DDBJ whole genome shotgun (WGS) entry which is preliminary data.</text>
</comment>
<gene>
    <name evidence="2" type="ORF">NP493_399g02022</name>
</gene>
<dbReference type="InterPro" id="IPR001611">
    <property type="entry name" value="Leu-rich_rpt"/>
</dbReference>
<dbReference type="SUPFAM" id="SSF52047">
    <property type="entry name" value="RNI-like"/>
    <property type="match status" value="1"/>
</dbReference>
<proteinExistence type="predicted"/>
<protein>
    <submittedName>
        <fullName evidence="2">Uncharacterized protein</fullName>
    </submittedName>
</protein>
<name>A0AAD9L1U7_RIDPI</name>
<feature type="compositionally biased region" description="Basic residues" evidence="1">
    <location>
        <begin position="103"/>
        <end position="117"/>
    </location>
</feature>
<dbReference type="EMBL" id="JAODUO010000399">
    <property type="protein sequence ID" value="KAK2181430.1"/>
    <property type="molecule type" value="Genomic_DNA"/>
</dbReference>
<feature type="region of interest" description="Disordered" evidence="1">
    <location>
        <begin position="79"/>
        <end position="129"/>
    </location>
</feature>
<dbReference type="AlphaFoldDB" id="A0AAD9L1U7"/>
<dbReference type="InterPro" id="IPR032675">
    <property type="entry name" value="LRR_dom_sf"/>
</dbReference>
<evidence type="ECO:0000256" key="1">
    <source>
        <dbReference type="SAM" id="MobiDB-lite"/>
    </source>
</evidence>
<organism evidence="2 3">
    <name type="scientific">Ridgeia piscesae</name>
    <name type="common">Tubeworm</name>
    <dbReference type="NCBI Taxonomy" id="27915"/>
    <lineage>
        <taxon>Eukaryota</taxon>
        <taxon>Metazoa</taxon>
        <taxon>Spiralia</taxon>
        <taxon>Lophotrochozoa</taxon>
        <taxon>Annelida</taxon>
        <taxon>Polychaeta</taxon>
        <taxon>Sedentaria</taxon>
        <taxon>Canalipalpata</taxon>
        <taxon>Sabellida</taxon>
        <taxon>Siboglinidae</taxon>
        <taxon>Ridgeia</taxon>
    </lineage>
</organism>
<dbReference type="SMART" id="SM00368">
    <property type="entry name" value="LRR_RI"/>
    <property type="match status" value="2"/>
</dbReference>
<keyword evidence="3" id="KW-1185">Reference proteome</keyword>
<dbReference type="Proteomes" id="UP001209878">
    <property type="component" value="Unassembled WGS sequence"/>
</dbReference>
<dbReference type="Gene3D" id="3.80.10.10">
    <property type="entry name" value="Ribonuclease Inhibitor"/>
    <property type="match status" value="1"/>
</dbReference>